<protein>
    <submittedName>
        <fullName evidence="2">Flavodoxin</fullName>
    </submittedName>
</protein>
<feature type="domain" description="Flavodoxin-like" evidence="1">
    <location>
        <begin position="3"/>
        <end position="165"/>
    </location>
</feature>
<dbReference type="PANTHER" id="PTHR38030">
    <property type="entry name" value="PROTOPORPHYRINOGEN IX DEHYDROGENASE [MENAQUINONE]"/>
    <property type="match status" value="1"/>
</dbReference>
<comment type="caution">
    <text evidence="2">The sequence shown here is derived from an EMBL/GenBank/DDBJ whole genome shotgun (WGS) entry which is preliminary data.</text>
</comment>
<dbReference type="AlphaFoldDB" id="A0AA90TXB8"/>
<organism evidence="2 3">
    <name type="scientific">Methanococcoides alaskense</name>
    <dbReference type="NCBI Taxonomy" id="325778"/>
    <lineage>
        <taxon>Archaea</taxon>
        <taxon>Methanobacteriati</taxon>
        <taxon>Methanobacteriota</taxon>
        <taxon>Stenosarchaea group</taxon>
        <taxon>Methanomicrobia</taxon>
        <taxon>Methanosarcinales</taxon>
        <taxon>Methanosarcinaceae</taxon>
        <taxon>Methanococcoides</taxon>
    </lineage>
</organism>
<evidence type="ECO:0000259" key="1">
    <source>
        <dbReference type="PROSITE" id="PS50902"/>
    </source>
</evidence>
<dbReference type="GO" id="GO:0070819">
    <property type="term" value="F:menaquinone-dependent protoporphyrinogen oxidase activity"/>
    <property type="evidence" value="ECO:0007669"/>
    <property type="project" value="TreeGrafter"/>
</dbReference>
<dbReference type="InterPro" id="IPR052200">
    <property type="entry name" value="Protoporphyrinogen_IX_DH"/>
</dbReference>
<dbReference type="Proteomes" id="UP001185015">
    <property type="component" value="Unassembled WGS sequence"/>
</dbReference>
<keyword evidence="3" id="KW-1185">Reference proteome</keyword>
<evidence type="ECO:0000313" key="3">
    <source>
        <dbReference type="Proteomes" id="UP001185015"/>
    </source>
</evidence>
<sequence>MKTLVTYMTQTGNTKKIAEAIYGEVAGEKDIKDIKDVSNFESYDLVFVGFPVIQFTIPPNVSKFVSENAAGKDIAFFMTHGVPEGFEAIKSWTGSIKDIAADGNLLGTFECQGEIAQNVLDMLEKSDDPEMKAFAELGPGAKGQPDEAHLQKAKEFAKEIQAKVQ</sequence>
<dbReference type="InterPro" id="IPR029039">
    <property type="entry name" value="Flavoprotein-like_sf"/>
</dbReference>
<dbReference type="RefSeq" id="WP_270096469.1">
    <property type="nucleotide sequence ID" value="NZ_JAQFFK010000003.1"/>
</dbReference>
<name>A0AA90TXB8_9EURY</name>
<dbReference type="EMBL" id="JAVDQI010000001">
    <property type="protein sequence ID" value="MDR6221702.1"/>
    <property type="molecule type" value="Genomic_DNA"/>
</dbReference>
<dbReference type="InterPro" id="IPR008254">
    <property type="entry name" value="Flavodoxin/NO_synth"/>
</dbReference>
<dbReference type="PANTHER" id="PTHR38030:SF2">
    <property type="entry name" value="PROTOPORPHYRINOGEN IX DEHYDROGENASE [QUINONE]"/>
    <property type="match status" value="1"/>
</dbReference>
<dbReference type="GO" id="GO:0006783">
    <property type="term" value="P:heme biosynthetic process"/>
    <property type="evidence" value="ECO:0007669"/>
    <property type="project" value="TreeGrafter"/>
</dbReference>
<gene>
    <name evidence="2" type="ORF">J2750_000134</name>
</gene>
<dbReference type="GO" id="GO:0010181">
    <property type="term" value="F:FMN binding"/>
    <property type="evidence" value="ECO:0007669"/>
    <property type="project" value="InterPro"/>
</dbReference>
<dbReference type="Gene3D" id="3.40.50.360">
    <property type="match status" value="1"/>
</dbReference>
<evidence type="ECO:0000313" key="2">
    <source>
        <dbReference type="EMBL" id="MDR6221702.1"/>
    </source>
</evidence>
<dbReference type="SUPFAM" id="SSF52218">
    <property type="entry name" value="Flavoproteins"/>
    <property type="match status" value="1"/>
</dbReference>
<dbReference type="Pfam" id="PF12641">
    <property type="entry name" value="Flavodoxin_3"/>
    <property type="match status" value="1"/>
</dbReference>
<accession>A0AA90TXB8</accession>
<dbReference type="PROSITE" id="PS50902">
    <property type="entry name" value="FLAVODOXIN_LIKE"/>
    <property type="match status" value="1"/>
</dbReference>
<reference evidence="2 3" key="1">
    <citation type="submission" date="2023-07" db="EMBL/GenBank/DDBJ databases">
        <title>Genomic Encyclopedia of Type Strains, Phase IV (KMG-IV): sequencing the most valuable type-strain genomes for metagenomic binning, comparative biology and taxonomic classification.</title>
        <authorList>
            <person name="Goeker M."/>
        </authorList>
    </citation>
    <scope>NUCLEOTIDE SEQUENCE [LARGE SCALE GENOMIC DNA]</scope>
    <source>
        <strain evidence="2 3">DSM 17273</strain>
    </source>
</reference>
<proteinExistence type="predicted"/>